<evidence type="ECO:0000313" key="1">
    <source>
        <dbReference type="EMBL" id="MBX72851.1"/>
    </source>
</evidence>
<name>A0A2P2R121_RHIMU</name>
<sequence>MLNLSFNSIFGLSTHFVCFLALNKVCFNLQFYVCV</sequence>
<reference evidence="1" key="1">
    <citation type="submission" date="2018-02" db="EMBL/GenBank/DDBJ databases">
        <title>Rhizophora mucronata_Transcriptome.</title>
        <authorList>
            <person name="Meera S.P."/>
            <person name="Sreeshan A."/>
            <person name="Augustine A."/>
        </authorList>
    </citation>
    <scope>NUCLEOTIDE SEQUENCE</scope>
    <source>
        <tissue evidence="1">Leaf</tissue>
    </source>
</reference>
<organism evidence="1">
    <name type="scientific">Rhizophora mucronata</name>
    <name type="common">Asiatic mangrove</name>
    <dbReference type="NCBI Taxonomy" id="61149"/>
    <lineage>
        <taxon>Eukaryota</taxon>
        <taxon>Viridiplantae</taxon>
        <taxon>Streptophyta</taxon>
        <taxon>Embryophyta</taxon>
        <taxon>Tracheophyta</taxon>
        <taxon>Spermatophyta</taxon>
        <taxon>Magnoliopsida</taxon>
        <taxon>eudicotyledons</taxon>
        <taxon>Gunneridae</taxon>
        <taxon>Pentapetalae</taxon>
        <taxon>rosids</taxon>
        <taxon>fabids</taxon>
        <taxon>Malpighiales</taxon>
        <taxon>Rhizophoraceae</taxon>
        <taxon>Rhizophora</taxon>
    </lineage>
</organism>
<dbReference type="EMBL" id="GGEC01092367">
    <property type="protein sequence ID" value="MBX72851.1"/>
    <property type="molecule type" value="Transcribed_RNA"/>
</dbReference>
<dbReference type="AlphaFoldDB" id="A0A2P2R121"/>
<accession>A0A2P2R121</accession>
<protein>
    <submittedName>
        <fullName evidence="1">Uncharacterized protein</fullName>
    </submittedName>
</protein>
<proteinExistence type="predicted"/>